<evidence type="ECO:0000256" key="7">
    <source>
        <dbReference type="ARBA" id="ARBA00022692"/>
    </source>
</evidence>
<feature type="non-terminal residue" evidence="19">
    <location>
        <position position="1"/>
    </location>
</feature>
<feature type="transmembrane region" description="Helical" evidence="17">
    <location>
        <begin position="39"/>
        <end position="64"/>
    </location>
</feature>
<feature type="transmembrane region" description="Helical" evidence="17">
    <location>
        <begin position="85"/>
        <end position="106"/>
    </location>
</feature>
<dbReference type="Pfam" id="PF01124">
    <property type="entry name" value="MAPEG"/>
    <property type="match status" value="1"/>
</dbReference>
<evidence type="ECO:0000256" key="14">
    <source>
        <dbReference type="ARBA" id="ARBA00038540"/>
    </source>
</evidence>
<keyword evidence="10 17" id="KW-1133">Transmembrane helix</keyword>
<dbReference type="InterPro" id="IPR001129">
    <property type="entry name" value="Membr-assoc_MAPEG"/>
</dbReference>
<keyword evidence="6" id="KW-0808">Transferase</keyword>
<evidence type="ECO:0000256" key="12">
    <source>
        <dbReference type="ARBA" id="ARBA00023128"/>
    </source>
</evidence>
<proteinExistence type="inferred from homology"/>
<keyword evidence="11" id="KW-0007">Acetylation</keyword>
<comment type="catalytic activity">
    <reaction evidence="16">
        <text>RX + glutathione = an S-substituted glutathione + a halide anion + H(+)</text>
        <dbReference type="Rhea" id="RHEA:16437"/>
        <dbReference type="ChEBI" id="CHEBI:15378"/>
        <dbReference type="ChEBI" id="CHEBI:16042"/>
        <dbReference type="ChEBI" id="CHEBI:17792"/>
        <dbReference type="ChEBI" id="CHEBI:57925"/>
        <dbReference type="ChEBI" id="CHEBI:90779"/>
        <dbReference type="EC" id="2.5.1.18"/>
    </reaction>
    <physiologicalReaction direction="left-to-right" evidence="16">
        <dbReference type="Rhea" id="RHEA:16438"/>
    </physiologicalReaction>
</comment>
<dbReference type="STRING" id="121845.A0A3Q0JHM8"/>
<dbReference type="Proteomes" id="UP000079169">
    <property type="component" value="Unplaced"/>
</dbReference>
<keyword evidence="18" id="KW-1185">Reference proteome</keyword>
<keyword evidence="7 17" id="KW-0812">Transmembrane</keyword>
<dbReference type="KEGG" id="dci:103519249"/>
<evidence type="ECO:0000256" key="3">
    <source>
        <dbReference type="ARBA" id="ARBA00004477"/>
    </source>
</evidence>
<comment type="similarity">
    <text evidence="4">Belongs to the MAPEG family.</text>
</comment>
<evidence type="ECO:0000256" key="6">
    <source>
        <dbReference type="ARBA" id="ARBA00022679"/>
    </source>
</evidence>
<evidence type="ECO:0000256" key="1">
    <source>
        <dbReference type="ARBA" id="ARBA00003701"/>
    </source>
</evidence>
<dbReference type="GO" id="GO:0005789">
    <property type="term" value="C:endoplasmic reticulum membrane"/>
    <property type="evidence" value="ECO:0007669"/>
    <property type="project" value="UniProtKB-SubCell"/>
</dbReference>
<evidence type="ECO:0000256" key="8">
    <source>
        <dbReference type="ARBA" id="ARBA00022787"/>
    </source>
</evidence>
<dbReference type="PaxDb" id="121845-A0A3Q0JHM8"/>
<keyword evidence="9" id="KW-0256">Endoplasmic reticulum</keyword>
<dbReference type="EC" id="2.5.1.18" evidence="5"/>
<comment type="subunit">
    <text evidence="14">Homotrimer; The trimer binds only one molecule of glutathione.</text>
</comment>
<accession>A0A3Q0JHM8</accession>
<evidence type="ECO:0000256" key="16">
    <source>
        <dbReference type="ARBA" id="ARBA00049385"/>
    </source>
</evidence>
<evidence type="ECO:0000256" key="15">
    <source>
        <dbReference type="ARBA" id="ARBA00039397"/>
    </source>
</evidence>
<dbReference type="PANTHER" id="PTHR10689:SF6">
    <property type="entry name" value="MICROSOMAL GLUTATHIONE S-TRANSFERASE 1"/>
    <property type="match status" value="1"/>
</dbReference>
<gene>
    <name evidence="19" type="primary">LOC103519249</name>
</gene>
<evidence type="ECO:0000256" key="13">
    <source>
        <dbReference type="ARBA" id="ARBA00023136"/>
    </source>
</evidence>
<keyword evidence="13 17" id="KW-0472">Membrane</keyword>
<evidence type="ECO:0000256" key="11">
    <source>
        <dbReference type="ARBA" id="ARBA00022990"/>
    </source>
</evidence>
<evidence type="ECO:0000313" key="18">
    <source>
        <dbReference type="Proteomes" id="UP000079169"/>
    </source>
</evidence>
<dbReference type="InterPro" id="IPR023352">
    <property type="entry name" value="MAPEG-like_dom_sf"/>
</dbReference>
<dbReference type="GeneID" id="103519249"/>
<organism evidence="18 19">
    <name type="scientific">Diaphorina citri</name>
    <name type="common">Asian citrus psyllid</name>
    <dbReference type="NCBI Taxonomy" id="121845"/>
    <lineage>
        <taxon>Eukaryota</taxon>
        <taxon>Metazoa</taxon>
        <taxon>Ecdysozoa</taxon>
        <taxon>Arthropoda</taxon>
        <taxon>Hexapoda</taxon>
        <taxon>Insecta</taxon>
        <taxon>Pterygota</taxon>
        <taxon>Neoptera</taxon>
        <taxon>Paraneoptera</taxon>
        <taxon>Hemiptera</taxon>
        <taxon>Sternorrhyncha</taxon>
        <taxon>Psylloidea</taxon>
        <taxon>Psyllidae</taxon>
        <taxon>Diaphorininae</taxon>
        <taxon>Diaphorina</taxon>
    </lineage>
</organism>
<evidence type="ECO:0000313" key="19">
    <source>
        <dbReference type="RefSeq" id="XP_026686613.1"/>
    </source>
</evidence>
<evidence type="ECO:0000256" key="2">
    <source>
        <dbReference type="ARBA" id="ARBA00004294"/>
    </source>
</evidence>
<dbReference type="GO" id="GO:0005741">
    <property type="term" value="C:mitochondrial outer membrane"/>
    <property type="evidence" value="ECO:0007669"/>
    <property type="project" value="UniProtKB-SubCell"/>
</dbReference>
<dbReference type="InterPro" id="IPR040162">
    <property type="entry name" value="MGST1-like"/>
</dbReference>
<reference evidence="19" key="1">
    <citation type="submission" date="2025-08" db="UniProtKB">
        <authorList>
            <consortium name="RefSeq"/>
        </authorList>
    </citation>
    <scope>IDENTIFICATION</scope>
</reference>
<dbReference type="PANTHER" id="PTHR10689">
    <property type="entry name" value="MICROSOMAL GLUTATHIONE S-TRANSFERASE 1"/>
    <property type="match status" value="1"/>
</dbReference>
<evidence type="ECO:0000256" key="9">
    <source>
        <dbReference type="ARBA" id="ARBA00022824"/>
    </source>
</evidence>
<comment type="function">
    <text evidence="1">Conjugation of reduced glutathione to a wide number of exogenous and endogenous hydrophobic electrophiles.</text>
</comment>
<dbReference type="RefSeq" id="XP_026686613.1">
    <property type="nucleotide sequence ID" value="XM_026830812.1"/>
</dbReference>
<evidence type="ECO:0000256" key="10">
    <source>
        <dbReference type="ARBA" id="ARBA00022989"/>
    </source>
</evidence>
<protein>
    <recommendedName>
        <fullName evidence="15">Microsomal glutathione S-transferase 1</fullName>
        <ecNumber evidence="5">2.5.1.18</ecNumber>
    </recommendedName>
</protein>
<evidence type="ECO:0000256" key="17">
    <source>
        <dbReference type="SAM" id="Phobius"/>
    </source>
</evidence>
<dbReference type="GO" id="GO:0004364">
    <property type="term" value="F:glutathione transferase activity"/>
    <property type="evidence" value="ECO:0007669"/>
    <property type="project" value="UniProtKB-EC"/>
</dbReference>
<dbReference type="Gene3D" id="1.20.120.550">
    <property type="entry name" value="Membrane associated eicosanoid/glutathione metabolism-like domain"/>
    <property type="match status" value="1"/>
</dbReference>
<name>A0A3Q0JHM8_DIACI</name>
<comment type="subcellular location">
    <subcellularLocation>
        <location evidence="3">Endoplasmic reticulum membrane</location>
        <topology evidence="3">Multi-pass membrane protein</topology>
    </subcellularLocation>
    <subcellularLocation>
        <location evidence="2">Mitochondrion outer membrane</location>
    </subcellularLocation>
</comment>
<evidence type="ECO:0000256" key="5">
    <source>
        <dbReference type="ARBA" id="ARBA00012452"/>
    </source>
</evidence>
<keyword evidence="8" id="KW-1000">Mitochondrion outer membrane</keyword>
<keyword evidence="12" id="KW-0496">Mitochondrion</keyword>
<evidence type="ECO:0000256" key="4">
    <source>
        <dbReference type="ARBA" id="ARBA00010459"/>
    </source>
</evidence>
<dbReference type="SUPFAM" id="SSF161084">
    <property type="entry name" value="MAPEG domain-like"/>
    <property type="match status" value="1"/>
</dbReference>
<sequence length="109" mass="12453">VFVSPEDTNMNGGVVSYEDPDIERLRRAHLNDLENIPGFLIIALLYIMTDPGVMLACWLIRIYTLARFLHTVVYGIYVLPQPSRALCFTSGVLIEVYMIVIVIMAYHNY</sequence>
<dbReference type="AlphaFoldDB" id="A0A3Q0JHM8"/>